<organism evidence="2 3">
    <name type="scientific">Streptomyces capoamus</name>
    <dbReference type="NCBI Taxonomy" id="68183"/>
    <lineage>
        <taxon>Bacteria</taxon>
        <taxon>Bacillati</taxon>
        <taxon>Actinomycetota</taxon>
        <taxon>Actinomycetes</taxon>
        <taxon>Kitasatosporales</taxon>
        <taxon>Streptomycetaceae</taxon>
        <taxon>Streptomyces</taxon>
    </lineage>
</organism>
<dbReference type="EMBL" id="BNBF01000004">
    <property type="protein sequence ID" value="GHG41972.1"/>
    <property type="molecule type" value="Genomic_DNA"/>
</dbReference>
<sequence length="128" mass="13765">MRERPRQRIPVDGGYSCPDYDEGGVVAVGEGFLVGFVVPVSLQTFRGSAGAACVLTSAVPSRCRIPARAHLFSRLARRHRVGKRVQKRRNARGLLRRTESGDNGPTGQMSSCRMPSVTAPSLSGLATL</sequence>
<gene>
    <name evidence="2" type="ORF">GCM10018980_17220</name>
</gene>
<protein>
    <submittedName>
        <fullName evidence="2">Uncharacterized protein</fullName>
    </submittedName>
</protein>
<evidence type="ECO:0000256" key="1">
    <source>
        <dbReference type="SAM" id="MobiDB-lite"/>
    </source>
</evidence>
<evidence type="ECO:0000313" key="2">
    <source>
        <dbReference type="EMBL" id="GHG41972.1"/>
    </source>
</evidence>
<keyword evidence="3" id="KW-1185">Reference proteome</keyword>
<comment type="caution">
    <text evidence="2">The sequence shown here is derived from an EMBL/GenBank/DDBJ whole genome shotgun (WGS) entry which is preliminary data.</text>
</comment>
<dbReference type="AlphaFoldDB" id="A0A919C3A0"/>
<reference evidence="3" key="1">
    <citation type="journal article" date="2019" name="Int. J. Syst. Evol. Microbiol.">
        <title>The Global Catalogue of Microorganisms (GCM) 10K type strain sequencing project: providing services to taxonomists for standard genome sequencing and annotation.</title>
        <authorList>
            <consortium name="The Broad Institute Genomics Platform"/>
            <consortium name="The Broad Institute Genome Sequencing Center for Infectious Disease"/>
            <person name="Wu L."/>
            <person name="Ma J."/>
        </authorList>
    </citation>
    <scope>NUCLEOTIDE SEQUENCE [LARGE SCALE GENOMIC DNA]</scope>
    <source>
        <strain evidence="3">JCM 4253</strain>
    </source>
</reference>
<proteinExistence type="predicted"/>
<feature type="compositionally biased region" description="Basic residues" evidence="1">
    <location>
        <begin position="80"/>
        <end position="95"/>
    </location>
</feature>
<evidence type="ECO:0000313" key="3">
    <source>
        <dbReference type="Proteomes" id="UP000619355"/>
    </source>
</evidence>
<feature type="compositionally biased region" description="Polar residues" evidence="1">
    <location>
        <begin position="101"/>
        <end position="128"/>
    </location>
</feature>
<dbReference type="Proteomes" id="UP000619355">
    <property type="component" value="Unassembled WGS sequence"/>
</dbReference>
<accession>A0A919C3A0</accession>
<feature type="region of interest" description="Disordered" evidence="1">
    <location>
        <begin position="80"/>
        <end position="128"/>
    </location>
</feature>
<name>A0A919C3A0_9ACTN</name>